<feature type="transmembrane region" description="Helical" evidence="13">
    <location>
        <begin position="116"/>
        <end position="136"/>
    </location>
</feature>
<feature type="transmembrane region" description="Helical" evidence="13">
    <location>
        <begin position="578"/>
        <end position="598"/>
    </location>
</feature>
<feature type="transmembrane region" description="Helical" evidence="13">
    <location>
        <begin position="364"/>
        <end position="384"/>
    </location>
</feature>
<dbReference type="AlphaFoldDB" id="A0ABD3PNY9"/>
<evidence type="ECO:0000256" key="4">
    <source>
        <dbReference type="ARBA" id="ARBA00022475"/>
    </source>
</evidence>
<organism evidence="14 15">
    <name type="scientific">Cyclotella cryptica</name>
    <dbReference type="NCBI Taxonomy" id="29204"/>
    <lineage>
        <taxon>Eukaryota</taxon>
        <taxon>Sar</taxon>
        <taxon>Stramenopiles</taxon>
        <taxon>Ochrophyta</taxon>
        <taxon>Bacillariophyta</taxon>
        <taxon>Coscinodiscophyceae</taxon>
        <taxon>Thalassiosirophycidae</taxon>
        <taxon>Stephanodiscales</taxon>
        <taxon>Stephanodiscaceae</taxon>
        <taxon>Cyclotella</taxon>
    </lineage>
</organism>
<dbReference type="InterPro" id="IPR001734">
    <property type="entry name" value="Na/solute_symporter"/>
</dbReference>
<gene>
    <name evidence="14" type="ORF">HJC23_003881</name>
</gene>
<keyword evidence="8" id="KW-0915">Sodium</keyword>
<dbReference type="GO" id="GO:0005886">
    <property type="term" value="C:plasma membrane"/>
    <property type="evidence" value="ECO:0007669"/>
    <property type="project" value="UniProtKB-SubCell"/>
</dbReference>
<feature type="transmembrane region" description="Helical" evidence="13">
    <location>
        <begin position="56"/>
        <end position="80"/>
    </location>
</feature>
<keyword evidence="6" id="KW-0769">Symport</keyword>
<dbReference type="PANTHER" id="PTHR48086">
    <property type="entry name" value="SODIUM/PROLINE SYMPORTER-RELATED"/>
    <property type="match status" value="1"/>
</dbReference>
<evidence type="ECO:0000313" key="15">
    <source>
        <dbReference type="Proteomes" id="UP001516023"/>
    </source>
</evidence>
<dbReference type="InterPro" id="IPR038377">
    <property type="entry name" value="Na/Glc_symporter_sf"/>
</dbReference>
<name>A0ABD3PNY9_9STRA</name>
<protein>
    <submittedName>
        <fullName evidence="14">Uncharacterized protein</fullName>
    </submittedName>
</protein>
<dbReference type="GO" id="GO:0015293">
    <property type="term" value="F:symporter activity"/>
    <property type="evidence" value="ECO:0007669"/>
    <property type="project" value="UniProtKB-KW"/>
</dbReference>
<comment type="caution">
    <text evidence="14">The sequence shown here is derived from an EMBL/GenBank/DDBJ whole genome shotgun (WGS) entry which is preliminary data.</text>
</comment>
<comment type="subcellular location">
    <subcellularLocation>
        <location evidence="1">Cell membrane</location>
        <topology evidence="1">Multi-pass membrane protein</topology>
    </subcellularLocation>
</comment>
<evidence type="ECO:0000256" key="5">
    <source>
        <dbReference type="ARBA" id="ARBA00022692"/>
    </source>
</evidence>
<keyword evidence="7 13" id="KW-1133">Transmembrane helix</keyword>
<feature type="non-terminal residue" evidence="14">
    <location>
        <position position="1"/>
    </location>
</feature>
<keyword evidence="9" id="KW-0406">Ion transport</keyword>
<dbReference type="Proteomes" id="UP001516023">
    <property type="component" value="Unassembled WGS sequence"/>
</dbReference>
<evidence type="ECO:0000313" key="14">
    <source>
        <dbReference type="EMBL" id="KAL3789680.1"/>
    </source>
</evidence>
<evidence type="ECO:0000256" key="11">
    <source>
        <dbReference type="ARBA" id="ARBA00023201"/>
    </source>
</evidence>
<evidence type="ECO:0000256" key="10">
    <source>
        <dbReference type="ARBA" id="ARBA00023136"/>
    </source>
</evidence>
<keyword evidence="4" id="KW-1003">Cell membrane</keyword>
<keyword evidence="11" id="KW-0739">Sodium transport</keyword>
<dbReference type="EMBL" id="JABMIG020000137">
    <property type="protein sequence ID" value="KAL3789680.1"/>
    <property type="molecule type" value="Genomic_DNA"/>
</dbReference>
<dbReference type="GO" id="GO:0006814">
    <property type="term" value="P:sodium ion transport"/>
    <property type="evidence" value="ECO:0007669"/>
    <property type="project" value="UniProtKB-KW"/>
</dbReference>
<sequence>AIAALGQCFSDPATNTEWAQLINGDNTSTEFSVEGSCCQSTVCNIPCPETVPSPAIGFGIAIMSSIALYELVGVACFFFIKGKSENFFVAGRTLPVWVRSSCSTYSDDLLPLLLKIGLHALILFQIVTATLAASAIDSNAILGTAMLSYKYSFWDGAVLPIGLGLSLILNALFFARKINVDRALTLPDVYAKRYGKVVEIMISICTIISFICLLAGNLVGMGTIISYCLSISKKGAIWLSASLIWSYTVAGGLFSVAATDIFQSAIGWTGCMVLAFYLIKNEESAPPASIGFPGYVYPDESICDMYDGVPCSNNSTQCCYNEELWCPSPDNCRVDNGAYPFGDQRKFSNQMTDPYALTPFPNAIMFNWATIFVLGFGNLAALDFQARCMASKTPKVATVSCLIAGCLTFAVGIPYGYLGAITRVYYGPDSARAEFETDSCHALLGLPTCGLWLPNADAFVKLLTNEAPTFLGGWCLVGIVAASMSTASGAILAMGTVFSHNILRNLGSFLPCVSPSLVTDKNLLLEWPAIAAFVAIYYHSNHSLGATGYLLIVAFDVVLASAVVPLFGCFYTKKPSPLAAFCSILAGVFVRVFLEFTLPKDGFVILPYPGEEFLNYGPAASTLYPPFFDKPQEELWDPTASGQECDQIQYNDWTGVDSLAAPIAAAVVFISVQWLERNGPIFDFKEDGVMCGYLKTSQQATEVEDDKLGKDASVTVRETVIDYSNRGAHQGDNEVTDVAA</sequence>
<feature type="transmembrane region" description="Helical" evidence="13">
    <location>
        <begin position="396"/>
        <end position="418"/>
    </location>
</feature>
<keyword evidence="5 13" id="KW-0812">Transmembrane</keyword>
<evidence type="ECO:0000256" key="2">
    <source>
        <dbReference type="ARBA" id="ARBA00006434"/>
    </source>
</evidence>
<evidence type="ECO:0000256" key="1">
    <source>
        <dbReference type="ARBA" id="ARBA00004651"/>
    </source>
</evidence>
<comment type="similarity">
    <text evidence="2 12">Belongs to the sodium:solute symporter (SSF) (TC 2.A.21) family.</text>
</comment>
<evidence type="ECO:0000256" key="3">
    <source>
        <dbReference type="ARBA" id="ARBA00022448"/>
    </source>
</evidence>
<dbReference type="PROSITE" id="PS50283">
    <property type="entry name" value="NA_SOLUT_SYMP_3"/>
    <property type="match status" value="1"/>
</dbReference>
<keyword evidence="10 13" id="KW-0472">Membrane</keyword>
<dbReference type="InterPro" id="IPR050277">
    <property type="entry name" value="Sodium:Solute_Symporter"/>
</dbReference>
<feature type="transmembrane region" description="Helical" evidence="13">
    <location>
        <begin position="156"/>
        <end position="176"/>
    </location>
</feature>
<feature type="transmembrane region" description="Helical" evidence="13">
    <location>
        <begin position="546"/>
        <end position="571"/>
    </location>
</feature>
<proteinExistence type="inferred from homology"/>
<dbReference type="Pfam" id="PF00474">
    <property type="entry name" value="SSF"/>
    <property type="match status" value="1"/>
</dbReference>
<evidence type="ECO:0000256" key="13">
    <source>
        <dbReference type="SAM" id="Phobius"/>
    </source>
</evidence>
<reference evidence="14 15" key="1">
    <citation type="journal article" date="2020" name="G3 (Bethesda)">
        <title>Improved Reference Genome for Cyclotella cryptica CCMP332, a Model for Cell Wall Morphogenesis, Salinity Adaptation, and Lipid Production in Diatoms (Bacillariophyta).</title>
        <authorList>
            <person name="Roberts W.R."/>
            <person name="Downey K.M."/>
            <person name="Ruck E.C."/>
            <person name="Traller J.C."/>
            <person name="Alverson A.J."/>
        </authorList>
    </citation>
    <scope>NUCLEOTIDE SEQUENCE [LARGE SCALE GENOMIC DNA]</scope>
    <source>
        <strain evidence="14 15">CCMP332</strain>
    </source>
</reference>
<feature type="transmembrane region" description="Helical" evidence="13">
    <location>
        <begin position="471"/>
        <end position="498"/>
    </location>
</feature>
<dbReference type="Gene3D" id="1.20.1730.10">
    <property type="entry name" value="Sodium/glucose cotransporter"/>
    <property type="match status" value="1"/>
</dbReference>
<feature type="transmembrane region" description="Helical" evidence="13">
    <location>
        <begin position="197"/>
        <end position="216"/>
    </location>
</feature>
<evidence type="ECO:0000256" key="6">
    <source>
        <dbReference type="ARBA" id="ARBA00022847"/>
    </source>
</evidence>
<evidence type="ECO:0000256" key="7">
    <source>
        <dbReference type="ARBA" id="ARBA00022989"/>
    </source>
</evidence>
<dbReference type="PANTHER" id="PTHR48086:SF3">
    <property type="entry name" value="SODIUM_PROLINE SYMPORTER"/>
    <property type="match status" value="1"/>
</dbReference>
<feature type="transmembrane region" description="Helical" evidence="13">
    <location>
        <begin position="236"/>
        <end position="254"/>
    </location>
</feature>
<evidence type="ECO:0000256" key="8">
    <source>
        <dbReference type="ARBA" id="ARBA00023053"/>
    </source>
</evidence>
<keyword evidence="3" id="KW-0813">Transport</keyword>
<keyword evidence="15" id="KW-1185">Reference proteome</keyword>
<evidence type="ECO:0000256" key="12">
    <source>
        <dbReference type="RuleBase" id="RU362091"/>
    </source>
</evidence>
<accession>A0ABD3PNY9</accession>
<evidence type="ECO:0000256" key="9">
    <source>
        <dbReference type="ARBA" id="ARBA00023065"/>
    </source>
</evidence>